<feature type="compositionally biased region" description="Low complexity" evidence="1">
    <location>
        <begin position="383"/>
        <end position="400"/>
    </location>
</feature>
<reference evidence="3 4" key="1">
    <citation type="journal article" date="2017" name="G3 (Bethesda)">
        <title>First Draft Genome Sequence of the Pathogenic Fungus Lomentospora prolificans (Formerly Scedosporium prolificans).</title>
        <authorList>
            <person name="Luo R."/>
            <person name="Zimin A."/>
            <person name="Workman R."/>
            <person name="Fan Y."/>
            <person name="Pertea G."/>
            <person name="Grossman N."/>
            <person name="Wear M.P."/>
            <person name="Jia B."/>
            <person name="Miller H."/>
            <person name="Casadevall A."/>
            <person name="Timp W."/>
            <person name="Zhang S.X."/>
            <person name="Salzberg S.L."/>
        </authorList>
    </citation>
    <scope>NUCLEOTIDE SEQUENCE [LARGE SCALE GENOMIC DNA]</scope>
    <source>
        <strain evidence="3 4">JHH-5317</strain>
    </source>
</reference>
<dbReference type="InterPro" id="IPR054464">
    <property type="entry name" value="ULD_fung"/>
</dbReference>
<sequence length="486" mass="51635">MTDPPLESHPGTDAPVASEDQDLEHALVAKPGPDGARPAQPRAGNGTPSEHQPDLTERAARCQVGISLEESDDASDDFRGQDEASNSGGEDPNWDSSSADSSVALSPEELKAQEVRREEIRKGKAKEVISSDPGSPSQPAVNANPSEVSAESRPESDSGAPAEFSGGRVLLTNPACPLGEGEEEGTVQLSVPGPSAEPPPLRPVTDVEELGENQGAFFIPWERDPERPIQKLPIRFRDCLGRTFLFPWEKARTWKGTKRLINEALGHVDDIGAQVKAGHYDLIAWDIWDSEKAPSINPKLTSYVHSSSEPQPGEGSSSGSPAAEASPPGFVTSVENGSGSPTKDMGVKTRNAVVLPELWEFVVEPGMLVSMVLWPWKKKKKSPFNPSSSSSGWSSFSPPGQLQPMTGGTGRGRGADMPVQAMGRGRGGPPPPPPGVVPQPPMPNPLPGAVPGVGRGTWQAPPPPRAQPIIINARVVIPKTRKKQER</sequence>
<feature type="region of interest" description="Disordered" evidence="1">
    <location>
        <begin position="1"/>
        <end position="201"/>
    </location>
</feature>
<name>A0A2N3N514_9PEZI</name>
<feature type="region of interest" description="Disordered" evidence="1">
    <location>
        <begin position="380"/>
        <end position="467"/>
    </location>
</feature>
<protein>
    <recommendedName>
        <fullName evidence="2">Ubiquitin-like domain-containing protein</fullName>
    </recommendedName>
</protein>
<feature type="compositionally biased region" description="Basic and acidic residues" evidence="1">
    <location>
        <begin position="108"/>
        <end position="129"/>
    </location>
</feature>
<proteinExistence type="predicted"/>
<dbReference type="AlphaFoldDB" id="A0A2N3N514"/>
<feature type="compositionally biased region" description="Pro residues" evidence="1">
    <location>
        <begin position="428"/>
        <end position="448"/>
    </location>
</feature>
<evidence type="ECO:0000256" key="1">
    <source>
        <dbReference type="SAM" id="MobiDB-lite"/>
    </source>
</evidence>
<dbReference type="VEuPathDB" id="FungiDB:jhhlp_006135"/>
<feature type="compositionally biased region" description="Basic and acidic residues" evidence="1">
    <location>
        <begin position="51"/>
        <end position="60"/>
    </location>
</feature>
<dbReference type="Pfam" id="PF22893">
    <property type="entry name" value="ULD_2"/>
    <property type="match status" value="1"/>
</dbReference>
<evidence type="ECO:0000313" key="3">
    <source>
        <dbReference type="EMBL" id="PKS07531.1"/>
    </source>
</evidence>
<feature type="compositionally biased region" description="Low complexity" evidence="1">
    <location>
        <begin position="306"/>
        <end position="329"/>
    </location>
</feature>
<evidence type="ECO:0000313" key="4">
    <source>
        <dbReference type="Proteomes" id="UP000233524"/>
    </source>
</evidence>
<dbReference type="InParanoid" id="A0A2N3N514"/>
<gene>
    <name evidence="3" type="ORF">jhhlp_006135</name>
</gene>
<evidence type="ECO:0000259" key="2">
    <source>
        <dbReference type="Pfam" id="PF22893"/>
    </source>
</evidence>
<dbReference type="Proteomes" id="UP000233524">
    <property type="component" value="Unassembled WGS sequence"/>
</dbReference>
<accession>A0A2N3N514</accession>
<feature type="compositionally biased region" description="Low complexity" evidence="1">
    <location>
        <begin position="95"/>
        <end position="106"/>
    </location>
</feature>
<feature type="compositionally biased region" description="Polar residues" evidence="1">
    <location>
        <begin position="132"/>
        <end position="149"/>
    </location>
</feature>
<feature type="domain" description="Ubiquitin-like" evidence="2">
    <location>
        <begin position="231"/>
        <end position="284"/>
    </location>
</feature>
<feature type="region of interest" description="Disordered" evidence="1">
    <location>
        <begin position="299"/>
        <end position="346"/>
    </location>
</feature>
<dbReference type="EMBL" id="NLAX01000701">
    <property type="protein sequence ID" value="PKS07531.1"/>
    <property type="molecule type" value="Genomic_DNA"/>
</dbReference>
<keyword evidence="4" id="KW-1185">Reference proteome</keyword>
<organism evidence="3 4">
    <name type="scientific">Lomentospora prolificans</name>
    <dbReference type="NCBI Taxonomy" id="41688"/>
    <lineage>
        <taxon>Eukaryota</taxon>
        <taxon>Fungi</taxon>
        <taxon>Dikarya</taxon>
        <taxon>Ascomycota</taxon>
        <taxon>Pezizomycotina</taxon>
        <taxon>Sordariomycetes</taxon>
        <taxon>Hypocreomycetidae</taxon>
        <taxon>Microascales</taxon>
        <taxon>Microascaceae</taxon>
        <taxon>Lomentospora</taxon>
    </lineage>
</organism>
<comment type="caution">
    <text evidence="3">The sequence shown here is derived from an EMBL/GenBank/DDBJ whole genome shotgun (WGS) entry which is preliminary data.</text>
</comment>
<dbReference type="OrthoDB" id="3045089at2759"/>